<dbReference type="Proteomes" id="UP000013782">
    <property type="component" value="Unassembled WGS sequence"/>
</dbReference>
<protein>
    <recommendedName>
        <fullName evidence="3">RelE/StbE family addiction module toxin</fullName>
    </recommendedName>
</protein>
<dbReference type="InterPro" id="IPR009241">
    <property type="entry name" value="HigB-like"/>
</dbReference>
<comment type="caution">
    <text evidence="1">The sequence shown here is derived from an EMBL/GenBank/DDBJ whole genome shotgun (WGS) entry which is preliminary data.</text>
</comment>
<accession>R2SDW8</accession>
<proteinExistence type="predicted"/>
<name>R2SDW8_9ENTE</name>
<evidence type="ECO:0000313" key="1">
    <source>
        <dbReference type="EMBL" id="EOH86339.1"/>
    </source>
</evidence>
<dbReference type="eggNOG" id="COG4679">
    <property type="taxonomic scope" value="Bacteria"/>
</dbReference>
<dbReference type="OrthoDB" id="573082at2"/>
<dbReference type="Pfam" id="PF05973">
    <property type="entry name" value="Gp49"/>
    <property type="match status" value="1"/>
</dbReference>
<reference evidence="1 2" key="1">
    <citation type="submission" date="2013-02" db="EMBL/GenBank/DDBJ databases">
        <title>The Genome Sequence of Enterococcus pallens BAA-351.</title>
        <authorList>
            <consortium name="The Broad Institute Genome Sequencing Platform"/>
            <consortium name="The Broad Institute Genome Sequencing Center for Infectious Disease"/>
            <person name="Earl A.M."/>
            <person name="Gilmore M.S."/>
            <person name="Lebreton F."/>
            <person name="Walker B."/>
            <person name="Young S.K."/>
            <person name="Zeng Q."/>
            <person name="Gargeya S."/>
            <person name="Fitzgerald M."/>
            <person name="Haas B."/>
            <person name="Abouelleil A."/>
            <person name="Alvarado L."/>
            <person name="Arachchi H.M."/>
            <person name="Berlin A.M."/>
            <person name="Chapman S.B."/>
            <person name="Dewar J."/>
            <person name="Goldberg J."/>
            <person name="Griggs A."/>
            <person name="Gujja S."/>
            <person name="Hansen M."/>
            <person name="Howarth C."/>
            <person name="Imamovic A."/>
            <person name="Larimer J."/>
            <person name="McCowan C."/>
            <person name="Murphy C."/>
            <person name="Neiman D."/>
            <person name="Pearson M."/>
            <person name="Priest M."/>
            <person name="Roberts A."/>
            <person name="Saif S."/>
            <person name="Shea T."/>
            <person name="Sisk P."/>
            <person name="Sykes S."/>
            <person name="Wortman J."/>
            <person name="Nusbaum C."/>
            <person name="Birren B."/>
        </authorList>
    </citation>
    <scope>NUCLEOTIDE SEQUENCE [LARGE SCALE GENOMIC DNA]</scope>
    <source>
        <strain evidence="1 2">ATCC BAA-351</strain>
    </source>
</reference>
<dbReference type="EMBL" id="AJAQ01000054">
    <property type="protein sequence ID" value="EOH86339.1"/>
    <property type="molecule type" value="Genomic_DNA"/>
</dbReference>
<evidence type="ECO:0008006" key="3">
    <source>
        <dbReference type="Google" id="ProtNLM"/>
    </source>
</evidence>
<dbReference type="AlphaFoldDB" id="R2SDW8"/>
<dbReference type="RefSeq" id="WP_010760180.1">
    <property type="nucleotide sequence ID" value="NZ_ASWD01000009.1"/>
</dbReference>
<dbReference type="PATRIC" id="fig|1158607.3.peg.5230"/>
<keyword evidence="2" id="KW-1185">Reference proteome</keyword>
<evidence type="ECO:0000313" key="2">
    <source>
        <dbReference type="Proteomes" id="UP000013782"/>
    </source>
</evidence>
<sequence length="119" mass="13967">MEKPEFRAIQRKDGTSEFVEFLESLPVKDSAKLLATIENVQDVGLLVAQRLEWVKKLDSNLYELRSKVGNNIQRAIYFQKVGNKYLITHGFTKKTQKTPRREIEHAKRIREQYMKGEVE</sequence>
<gene>
    <name evidence="1" type="ORF">UAU_05261</name>
</gene>
<organism evidence="1 2">
    <name type="scientific">Enterococcus pallens ATCC BAA-351</name>
    <dbReference type="NCBI Taxonomy" id="1158607"/>
    <lineage>
        <taxon>Bacteria</taxon>
        <taxon>Bacillati</taxon>
        <taxon>Bacillota</taxon>
        <taxon>Bacilli</taxon>
        <taxon>Lactobacillales</taxon>
        <taxon>Enterococcaceae</taxon>
        <taxon>Enterococcus</taxon>
    </lineage>
</organism>
<dbReference type="HOGENOM" id="CLU_122734_4_0_9"/>